<comment type="caution">
    <text evidence="5">The sequence shown here is derived from an EMBL/GenBank/DDBJ whole genome shotgun (WGS) entry which is preliminary data.</text>
</comment>
<comment type="cofactor">
    <cofactor evidence="1">
        <name>thiamine diphosphate</name>
        <dbReference type="ChEBI" id="CHEBI:58937"/>
    </cofactor>
</comment>
<dbReference type="SUPFAM" id="SSF52518">
    <property type="entry name" value="Thiamin diphosphate-binding fold (THDP-binding)"/>
    <property type="match status" value="1"/>
</dbReference>
<evidence type="ECO:0000313" key="5">
    <source>
        <dbReference type="EMBL" id="MFC0261987.1"/>
    </source>
</evidence>
<dbReference type="Gene3D" id="3.40.50.970">
    <property type="match status" value="1"/>
</dbReference>
<protein>
    <submittedName>
        <fullName evidence="5">Transketolase</fullName>
    </submittedName>
</protein>
<dbReference type="EMBL" id="JBHLWI010000009">
    <property type="protein sequence ID" value="MFC0261987.1"/>
    <property type="molecule type" value="Genomic_DNA"/>
</dbReference>
<evidence type="ECO:0000259" key="4">
    <source>
        <dbReference type="Pfam" id="PF00456"/>
    </source>
</evidence>
<dbReference type="PANTHER" id="PTHR47514">
    <property type="entry name" value="TRANSKETOLASE N-TERMINAL SECTION-RELATED"/>
    <property type="match status" value="1"/>
</dbReference>
<dbReference type="Pfam" id="PF00456">
    <property type="entry name" value="Transketolase_N"/>
    <property type="match status" value="1"/>
</dbReference>
<dbReference type="Proteomes" id="UP001589797">
    <property type="component" value="Unassembled WGS sequence"/>
</dbReference>
<sequence length="283" mass="31211">MEKQSIDQLKQICSQVRRDCLRMVHAVQSGHPGAALGLTEYFVGLYFNEMKHDNKFNMDGKGEDLFFLSNGHVSALWYSVLARCGYFNTEELGTFRKLNSRLQGHPATHEGLPGIRIASGSLGQGLSVAIGAAQTKKLNNDDKLVYVMMGDGEQQEGQVWEAAMYASHHKVDNLIAAIDYNGQQIDGPTSKVMDLLNLRSKYEAFGWEVIDIKEGNDMASVVEGMAKAKSLTGKGKPVMILLYTEMGYGVDFMVGTHKWHGVAPNDEQLANALGQLEETLGDY</sequence>
<evidence type="ECO:0000256" key="2">
    <source>
        <dbReference type="ARBA" id="ARBA00007131"/>
    </source>
</evidence>
<proteinExistence type="inferred from homology"/>
<evidence type="ECO:0000256" key="3">
    <source>
        <dbReference type="ARBA" id="ARBA00023052"/>
    </source>
</evidence>
<name>A0ABV6FQT9_9BACT</name>
<dbReference type="RefSeq" id="WP_382386430.1">
    <property type="nucleotide sequence ID" value="NZ_JBHLWI010000009.1"/>
</dbReference>
<organism evidence="5 6">
    <name type="scientific">Fontibacter flavus</name>
    <dbReference type="NCBI Taxonomy" id="654838"/>
    <lineage>
        <taxon>Bacteria</taxon>
        <taxon>Pseudomonadati</taxon>
        <taxon>Bacteroidota</taxon>
        <taxon>Cytophagia</taxon>
        <taxon>Cytophagales</taxon>
        <taxon>Cyclobacteriaceae</taxon>
        <taxon>Fontibacter</taxon>
    </lineage>
</organism>
<comment type="similarity">
    <text evidence="2">Belongs to the transketolase family.</text>
</comment>
<accession>A0ABV6FQT9</accession>
<evidence type="ECO:0000313" key="6">
    <source>
        <dbReference type="Proteomes" id="UP001589797"/>
    </source>
</evidence>
<dbReference type="InterPro" id="IPR005474">
    <property type="entry name" value="Transketolase_N"/>
</dbReference>
<keyword evidence="6" id="KW-1185">Reference proteome</keyword>
<gene>
    <name evidence="5" type="ORF">ACFFIP_04775</name>
</gene>
<evidence type="ECO:0000256" key="1">
    <source>
        <dbReference type="ARBA" id="ARBA00001964"/>
    </source>
</evidence>
<reference evidence="5 6" key="1">
    <citation type="submission" date="2024-09" db="EMBL/GenBank/DDBJ databases">
        <authorList>
            <person name="Sun Q."/>
            <person name="Mori K."/>
        </authorList>
    </citation>
    <scope>NUCLEOTIDE SEQUENCE [LARGE SCALE GENOMIC DNA]</scope>
    <source>
        <strain evidence="5 6">CCM 7650</strain>
    </source>
</reference>
<keyword evidence="3" id="KW-0786">Thiamine pyrophosphate</keyword>
<dbReference type="CDD" id="cd02012">
    <property type="entry name" value="TPP_TK"/>
    <property type="match status" value="1"/>
</dbReference>
<dbReference type="InterPro" id="IPR029061">
    <property type="entry name" value="THDP-binding"/>
</dbReference>
<feature type="domain" description="Transketolase N-terminal" evidence="4">
    <location>
        <begin position="11"/>
        <end position="271"/>
    </location>
</feature>
<dbReference type="PANTHER" id="PTHR47514:SF1">
    <property type="entry name" value="TRANSKETOLASE N-TERMINAL SECTION-RELATED"/>
    <property type="match status" value="1"/>
</dbReference>